<dbReference type="Proteomes" id="UP000287022">
    <property type="component" value="Unassembled WGS sequence"/>
</dbReference>
<feature type="domain" description="GGDEF" evidence="3">
    <location>
        <begin position="169"/>
        <end position="307"/>
    </location>
</feature>
<dbReference type="PANTHER" id="PTHR44757">
    <property type="entry name" value="DIGUANYLATE CYCLASE DGCP"/>
    <property type="match status" value="1"/>
</dbReference>
<dbReference type="SUPFAM" id="SSF55785">
    <property type="entry name" value="PYP-like sensor domain (PAS domain)"/>
    <property type="match status" value="1"/>
</dbReference>
<dbReference type="PROSITE" id="PS50887">
    <property type="entry name" value="GGDEF"/>
    <property type="match status" value="1"/>
</dbReference>
<dbReference type="CDD" id="cd00130">
    <property type="entry name" value="PAS"/>
    <property type="match status" value="1"/>
</dbReference>
<feature type="domain" description="PAS" evidence="1">
    <location>
        <begin position="10"/>
        <end position="64"/>
    </location>
</feature>
<dbReference type="InterPro" id="IPR029787">
    <property type="entry name" value="Nucleotide_cyclase"/>
</dbReference>
<keyword evidence="5" id="KW-1185">Reference proteome</keyword>
<feature type="domain" description="EAL" evidence="2">
    <location>
        <begin position="316"/>
        <end position="564"/>
    </location>
</feature>
<reference evidence="5" key="1">
    <citation type="journal article" date="2018" name="Front. Microbiol.">
        <title>Genome-Based Analysis Reveals the Taxonomy and Diversity of the Family Idiomarinaceae.</title>
        <authorList>
            <person name="Liu Y."/>
            <person name="Lai Q."/>
            <person name="Shao Z."/>
        </authorList>
    </citation>
    <scope>NUCLEOTIDE SEQUENCE [LARGE SCALE GENOMIC DNA]</scope>
    <source>
        <strain evidence="5">c121</strain>
    </source>
</reference>
<dbReference type="InterPro" id="IPR000014">
    <property type="entry name" value="PAS"/>
</dbReference>
<dbReference type="STRING" id="1122124.GCA_000423165_01891"/>
<dbReference type="PROSITE" id="PS50883">
    <property type="entry name" value="EAL"/>
    <property type="match status" value="1"/>
</dbReference>
<dbReference type="SUPFAM" id="SSF55073">
    <property type="entry name" value="Nucleotide cyclase"/>
    <property type="match status" value="1"/>
</dbReference>
<accession>A0A432Z2M7</accession>
<organism evidence="4 5">
    <name type="scientific">Pseudidiomarina sediminum</name>
    <dbReference type="NCBI Taxonomy" id="431675"/>
    <lineage>
        <taxon>Bacteria</taxon>
        <taxon>Pseudomonadati</taxon>
        <taxon>Pseudomonadota</taxon>
        <taxon>Gammaproteobacteria</taxon>
        <taxon>Alteromonadales</taxon>
        <taxon>Idiomarinaceae</taxon>
        <taxon>Pseudidiomarina</taxon>
    </lineage>
</organism>
<dbReference type="Pfam" id="PF00563">
    <property type="entry name" value="EAL"/>
    <property type="match status" value="1"/>
</dbReference>
<dbReference type="InterPro" id="IPR013767">
    <property type="entry name" value="PAS_fold"/>
</dbReference>
<dbReference type="AlphaFoldDB" id="A0A432Z2M7"/>
<protein>
    <submittedName>
        <fullName evidence="4">Phosphodiesterase</fullName>
    </submittedName>
</protein>
<dbReference type="InterPro" id="IPR000160">
    <property type="entry name" value="GGDEF_dom"/>
</dbReference>
<dbReference type="NCBIfam" id="TIGR00254">
    <property type="entry name" value="GGDEF"/>
    <property type="match status" value="1"/>
</dbReference>
<dbReference type="SMART" id="SM00267">
    <property type="entry name" value="GGDEF"/>
    <property type="match status" value="1"/>
</dbReference>
<dbReference type="PROSITE" id="PS50112">
    <property type="entry name" value="PAS"/>
    <property type="match status" value="1"/>
</dbReference>
<dbReference type="Gene3D" id="3.30.70.270">
    <property type="match status" value="1"/>
</dbReference>
<evidence type="ECO:0000259" key="2">
    <source>
        <dbReference type="PROSITE" id="PS50883"/>
    </source>
</evidence>
<dbReference type="EMBL" id="PIQE01000003">
    <property type="protein sequence ID" value="RUO72152.1"/>
    <property type="molecule type" value="Genomic_DNA"/>
</dbReference>
<dbReference type="PANTHER" id="PTHR44757:SF2">
    <property type="entry name" value="BIOFILM ARCHITECTURE MAINTENANCE PROTEIN MBAA"/>
    <property type="match status" value="1"/>
</dbReference>
<evidence type="ECO:0000313" key="4">
    <source>
        <dbReference type="EMBL" id="RUO72152.1"/>
    </source>
</evidence>
<dbReference type="Gene3D" id="3.30.450.20">
    <property type="entry name" value="PAS domain"/>
    <property type="match status" value="1"/>
</dbReference>
<dbReference type="InterPro" id="IPR035965">
    <property type="entry name" value="PAS-like_dom_sf"/>
</dbReference>
<comment type="caution">
    <text evidence="4">The sequence shown here is derived from an EMBL/GenBank/DDBJ whole genome shotgun (WGS) entry which is preliminary data.</text>
</comment>
<dbReference type="InterPro" id="IPR043128">
    <property type="entry name" value="Rev_trsase/Diguanyl_cyclase"/>
</dbReference>
<dbReference type="RefSeq" id="WP_051206912.1">
    <property type="nucleotide sequence ID" value="NZ_PIQE01000003.1"/>
</dbReference>
<evidence type="ECO:0000313" key="5">
    <source>
        <dbReference type="Proteomes" id="UP000287022"/>
    </source>
</evidence>
<dbReference type="Pfam" id="PF00990">
    <property type="entry name" value="GGDEF"/>
    <property type="match status" value="1"/>
</dbReference>
<evidence type="ECO:0000259" key="1">
    <source>
        <dbReference type="PROSITE" id="PS50112"/>
    </source>
</evidence>
<dbReference type="Pfam" id="PF00989">
    <property type="entry name" value="PAS"/>
    <property type="match status" value="1"/>
</dbReference>
<gene>
    <name evidence="4" type="ORF">CWI80_10145</name>
</gene>
<dbReference type="SMART" id="SM00091">
    <property type="entry name" value="PAS"/>
    <property type="match status" value="1"/>
</dbReference>
<name>A0A432Z2M7_9GAMM</name>
<dbReference type="GO" id="GO:0006355">
    <property type="term" value="P:regulation of DNA-templated transcription"/>
    <property type="evidence" value="ECO:0007669"/>
    <property type="project" value="InterPro"/>
</dbReference>
<dbReference type="CDD" id="cd01948">
    <property type="entry name" value="EAL"/>
    <property type="match status" value="1"/>
</dbReference>
<dbReference type="Gene3D" id="3.20.20.450">
    <property type="entry name" value="EAL domain"/>
    <property type="match status" value="1"/>
</dbReference>
<dbReference type="NCBIfam" id="TIGR00229">
    <property type="entry name" value="sensory_box"/>
    <property type="match status" value="1"/>
</dbReference>
<dbReference type="InterPro" id="IPR052155">
    <property type="entry name" value="Biofilm_reg_signaling"/>
</dbReference>
<dbReference type="SUPFAM" id="SSF141868">
    <property type="entry name" value="EAL domain-like"/>
    <property type="match status" value="1"/>
</dbReference>
<evidence type="ECO:0000259" key="3">
    <source>
        <dbReference type="PROSITE" id="PS50887"/>
    </source>
</evidence>
<dbReference type="InterPro" id="IPR035919">
    <property type="entry name" value="EAL_sf"/>
</dbReference>
<sequence length="564" mass="63112">MLSNLKLSLEEARFRKLCDDTQAMSIQGYRSDGTVVYWNEASEKLYGYTADEALGSNLFDLIIPAEMAADVRQAVAWMFEHQQGIPSARLTLKHQDGTDVPVYSSHTVVALPNDEPIMFCMDADLRALDLAEAEVQKLMYFDPLTGLANRNLLLDHLQAAIQTTTKQHKVGAVLLIDVINFHSFNDSLGYESGDSVLRHCAQCISNEARQADTVARIGNDEFVLVLSALSSSFADAATIAEVRASQLLESISRPLNVHHHSLRVNARIGISFFSTQTMDCTILLQQADLALKAVKQQSTSAIGFFDKHMEAAVRHRLELSQALEHAIEQQQLRMVYQPQVNAERQLLSVEALLRWHHPRYGEISPNEFIPIAEASGSILRLGAWVLERCCEQSKLWSNNPKLETLGISINVSPAQFLDPDFVDHVRAILERTQVNPANIRFELTENLMAQNIDFIVQQMQELKQLGISISLDDFGTGYASLAYLTQLPLDELKIDRRFVKTLFKQGEGALLTEMIIGLGRSMNLTIIAEGVETNAQFERLRELGCEVFQGYLFGYPSDTLPDIN</sequence>
<dbReference type="InterPro" id="IPR001633">
    <property type="entry name" value="EAL_dom"/>
</dbReference>
<dbReference type="CDD" id="cd01949">
    <property type="entry name" value="GGDEF"/>
    <property type="match status" value="1"/>
</dbReference>
<dbReference type="SMART" id="SM00052">
    <property type="entry name" value="EAL"/>
    <property type="match status" value="1"/>
</dbReference>
<proteinExistence type="predicted"/>